<protein>
    <submittedName>
        <fullName evidence="2">Uncharacterized protein</fullName>
    </submittedName>
</protein>
<dbReference type="GeneID" id="71994509"/>
<dbReference type="Proteomes" id="UP000756132">
    <property type="component" value="Chromosome 14"/>
</dbReference>
<gene>
    <name evidence="2" type="ORF">CLAFUR5_14631</name>
</gene>
<reference evidence="2" key="2">
    <citation type="journal article" date="2022" name="Microb. Genom.">
        <title>A chromosome-scale genome assembly of the tomato pathogen Cladosporium fulvum reveals a compartmentalized genome architecture and the presence of a dispensable chromosome.</title>
        <authorList>
            <person name="Zaccaron A.Z."/>
            <person name="Chen L.H."/>
            <person name="Samaras A."/>
            <person name="Stergiopoulos I."/>
        </authorList>
    </citation>
    <scope>NUCLEOTIDE SEQUENCE</scope>
    <source>
        <strain evidence="2">Race5_Kim</strain>
    </source>
</reference>
<name>A0A9Q8UWW0_PASFU</name>
<feature type="compositionally biased region" description="Basic residues" evidence="1">
    <location>
        <begin position="216"/>
        <end position="234"/>
    </location>
</feature>
<proteinExistence type="predicted"/>
<dbReference type="RefSeq" id="XP_047769771.1">
    <property type="nucleotide sequence ID" value="XM_047913779.1"/>
</dbReference>
<keyword evidence="3" id="KW-1185">Reference proteome</keyword>
<feature type="compositionally biased region" description="Polar residues" evidence="1">
    <location>
        <begin position="187"/>
        <end position="208"/>
    </location>
</feature>
<accession>A0A9Q8UWW0</accession>
<feature type="region of interest" description="Disordered" evidence="1">
    <location>
        <begin position="589"/>
        <end position="614"/>
    </location>
</feature>
<evidence type="ECO:0000313" key="3">
    <source>
        <dbReference type="Proteomes" id="UP000756132"/>
    </source>
</evidence>
<feature type="compositionally biased region" description="Basic residues" evidence="1">
    <location>
        <begin position="499"/>
        <end position="509"/>
    </location>
</feature>
<feature type="region of interest" description="Disordered" evidence="1">
    <location>
        <begin position="1"/>
        <end position="31"/>
    </location>
</feature>
<feature type="region of interest" description="Disordered" evidence="1">
    <location>
        <begin position="110"/>
        <end position="138"/>
    </location>
</feature>
<dbReference type="EMBL" id="CP090176">
    <property type="protein sequence ID" value="UJO25405.1"/>
    <property type="molecule type" value="Genomic_DNA"/>
</dbReference>
<sequence>MSAEPPYRRRSSSTPPPTVGQRHRGIPDRTDFAWKKKETELDEAYDDLIARDATISALNEDCRNAYNLAKERGRELDSKEQYISELHVEHERIQQELSLCATRLTAAEVAEKEEKEEHARTRAKKEAKEEEHARSMRSLEAKMRELLRSGEKRQLSMMGNAQTMFEYAPQEPWEEDGLEEGDRRHSSQSSQSGTDEVQSSELVSQAMSKHQEGRPRGGHSSKRRSSVSGHHRSKVYSADHECVEQPCYRSVGTDPEPVEDRIAEHRIQKQIFYKSIGTDPDIIQDHPTEHGLVERPCYMSIGTDPDPIQYHVTRPETMAFRCPGSSEPLEHLPQSASWKIHLLKLTVLLLSIIICIVLTQSINVPAVLVSAVHLHIKSPEHQHPRNLTSTSADQKQQEHLTRCHAISALCQLFPDPEHQPFYTTALQSWTEMNTSRTYCPRPPGCSWTSSFSSYTTTTAVGAVQQHGTDVVDDQQRHLQVATRLQDIFMLIFPANPAPRHARNLHRSRHQSPSQTGQASTKWWWYPSSPSSSSVPEVKLENQGGNCTIVLRALEDAVGGAAYLDQPRAKGARDLQDGLGRICRSFGKRAEGPDDEFSSEHRRDCRDLGCEGSGR</sequence>
<dbReference type="AlphaFoldDB" id="A0A9Q8UWW0"/>
<feature type="region of interest" description="Disordered" evidence="1">
    <location>
        <begin position="174"/>
        <end position="238"/>
    </location>
</feature>
<dbReference type="KEGG" id="ffu:CLAFUR5_14631"/>
<feature type="region of interest" description="Disordered" evidence="1">
    <location>
        <begin position="499"/>
        <end position="522"/>
    </location>
</feature>
<feature type="compositionally biased region" description="Polar residues" evidence="1">
    <location>
        <begin position="510"/>
        <end position="520"/>
    </location>
</feature>
<evidence type="ECO:0000313" key="2">
    <source>
        <dbReference type="EMBL" id="UJO25405.1"/>
    </source>
</evidence>
<organism evidence="2 3">
    <name type="scientific">Passalora fulva</name>
    <name type="common">Tomato leaf mold</name>
    <name type="synonym">Cladosporium fulvum</name>
    <dbReference type="NCBI Taxonomy" id="5499"/>
    <lineage>
        <taxon>Eukaryota</taxon>
        <taxon>Fungi</taxon>
        <taxon>Dikarya</taxon>
        <taxon>Ascomycota</taxon>
        <taxon>Pezizomycotina</taxon>
        <taxon>Dothideomycetes</taxon>
        <taxon>Dothideomycetidae</taxon>
        <taxon>Mycosphaerellales</taxon>
        <taxon>Mycosphaerellaceae</taxon>
        <taxon>Fulvia</taxon>
    </lineage>
</organism>
<reference evidence="2" key="1">
    <citation type="submission" date="2021-12" db="EMBL/GenBank/DDBJ databases">
        <authorList>
            <person name="Zaccaron A."/>
            <person name="Stergiopoulos I."/>
        </authorList>
    </citation>
    <scope>NUCLEOTIDE SEQUENCE</scope>
    <source>
        <strain evidence="2">Race5_Kim</strain>
    </source>
</reference>
<evidence type="ECO:0000256" key="1">
    <source>
        <dbReference type="SAM" id="MobiDB-lite"/>
    </source>
</evidence>